<dbReference type="GeneID" id="63692346"/>
<dbReference type="AlphaFoldDB" id="M5FWX6"/>
<reference evidence="2 3" key="1">
    <citation type="journal article" date="2012" name="Science">
        <title>The Paleozoic origin of enzymatic lignin decomposition reconstructed from 31 fungal genomes.</title>
        <authorList>
            <person name="Floudas D."/>
            <person name="Binder M."/>
            <person name="Riley R."/>
            <person name="Barry K."/>
            <person name="Blanchette R.A."/>
            <person name="Henrissat B."/>
            <person name="Martinez A.T."/>
            <person name="Otillar R."/>
            <person name="Spatafora J.W."/>
            <person name="Yadav J.S."/>
            <person name="Aerts A."/>
            <person name="Benoit I."/>
            <person name="Boyd A."/>
            <person name="Carlson A."/>
            <person name="Copeland A."/>
            <person name="Coutinho P.M."/>
            <person name="de Vries R.P."/>
            <person name="Ferreira P."/>
            <person name="Findley K."/>
            <person name="Foster B."/>
            <person name="Gaskell J."/>
            <person name="Glotzer D."/>
            <person name="Gorecki P."/>
            <person name="Heitman J."/>
            <person name="Hesse C."/>
            <person name="Hori C."/>
            <person name="Igarashi K."/>
            <person name="Jurgens J.A."/>
            <person name="Kallen N."/>
            <person name="Kersten P."/>
            <person name="Kohler A."/>
            <person name="Kuees U."/>
            <person name="Kumar T.K.A."/>
            <person name="Kuo A."/>
            <person name="LaButti K."/>
            <person name="Larrondo L.F."/>
            <person name="Lindquist E."/>
            <person name="Ling A."/>
            <person name="Lombard V."/>
            <person name="Lucas S."/>
            <person name="Lundell T."/>
            <person name="Martin R."/>
            <person name="McLaughlin D.J."/>
            <person name="Morgenstern I."/>
            <person name="Morin E."/>
            <person name="Murat C."/>
            <person name="Nagy L.G."/>
            <person name="Nolan M."/>
            <person name="Ohm R.A."/>
            <person name="Patyshakuliyeva A."/>
            <person name="Rokas A."/>
            <person name="Ruiz-Duenas F.J."/>
            <person name="Sabat G."/>
            <person name="Salamov A."/>
            <person name="Samejima M."/>
            <person name="Schmutz J."/>
            <person name="Slot J.C."/>
            <person name="St John F."/>
            <person name="Stenlid J."/>
            <person name="Sun H."/>
            <person name="Sun S."/>
            <person name="Syed K."/>
            <person name="Tsang A."/>
            <person name="Wiebenga A."/>
            <person name="Young D."/>
            <person name="Pisabarro A."/>
            <person name="Eastwood D.C."/>
            <person name="Martin F."/>
            <person name="Cullen D."/>
            <person name="Grigoriev I.V."/>
            <person name="Hibbett D.S."/>
        </authorList>
    </citation>
    <scope>NUCLEOTIDE SEQUENCE [LARGE SCALE GENOMIC DNA]</scope>
    <source>
        <strain evidence="2 3">DJM-731 SS1</strain>
    </source>
</reference>
<evidence type="ECO:0000313" key="2">
    <source>
        <dbReference type="EMBL" id="EJU00924.1"/>
    </source>
</evidence>
<feature type="compositionally biased region" description="Low complexity" evidence="1">
    <location>
        <begin position="67"/>
        <end position="76"/>
    </location>
</feature>
<feature type="region of interest" description="Disordered" evidence="1">
    <location>
        <begin position="1"/>
        <end position="76"/>
    </location>
</feature>
<organism evidence="2 3">
    <name type="scientific">Dacryopinax primogenitus (strain DJM 731)</name>
    <name type="common">Brown rot fungus</name>
    <dbReference type="NCBI Taxonomy" id="1858805"/>
    <lineage>
        <taxon>Eukaryota</taxon>
        <taxon>Fungi</taxon>
        <taxon>Dikarya</taxon>
        <taxon>Basidiomycota</taxon>
        <taxon>Agaricomycotina</taxon>
        <taxon>Dacrymycetes</taxon>
        <taxon>Dacrymycetales</taxon>
        <taxon>Dacrymycetaceae</taxon>
        <taxon>Dacryopinax</taxon>
    </lineage>
</organism>
<gene>
    <name evidence="2" type="ORF">DACRYDRAFT_95221</name>
</gene>
<evidence type="ECO:0000256" key="1">
    <source>
        <dbReference type="SAM" id="MobiDB-lite"/>
    </source>
</evidence>
<feature type="compositionally biased region" description="Low complexity" evidence="1">
    <location>
        <begin position="10"/>
        <end position="22"/>
    </location>
</feature>
<dbReference type="RefSeq" id="XP_040627821.1">
    <property type="nucleotide sequence ID" value="XM_040777284.1"/>
</dbReference>
<accession>M5FWX6</accession>
<feature type="compositionally biased region" description="Polar residues" evidence="1">
    <location>
        <begin position="28"/>
        <end position="37"/>
    </location>
</feature>
<name>M5FWX6_DACPD</name>
<proteinExistence type="predicted"/>
<dbReference type="Proteomes" id="UP000030653">
    <property type="component" value="Unassembled WGS sequence"/>
</dbReference>
<dbReference type="HOGENOM" id="CLU_2654457_0_0_1"/>
<dbReference type="EMBL" id="JH795865">
    <property type="protein sequence ID" value="EJU00924.1"/>
    <property type="molecule type" value="Genomic_DNA"/>
</dbReference>
<protein>
    <submittedName>
        <fullName evidence="2">Uncharacterized protein</fullName>
    </submittedName>
</protein>
<keyword evidence="3" id="KW-1185">Reference proteome</keyword>
<sequence>MTCNADFLPRRLVPRSSRPASPTIGPRNISTWSSSDRNGIVLLREVTEPARDVGRTSSPDSPPSDPDPTSSQQRSQ</sequence>
<evidence type="ECO:0000313" key="3">
    <source>
        <dbReference type="Proteomes" id="UP000030653"/>
    </source>
</evidence>
<feature type="compositionally biased region" description="Basic and acidic residues" evidence="1">
    <location>
        <begin position="45"/>
        <end position="54"/>
    </location>
</feature>